<dbReference type="GO" id="GO:0016020">
    <property type="term" value="C:membrane"/>
    <property type="evidence" value="ECO:0007669"/>
    <property type="project" value="UniProtKB-SubCell"/>
</dbReference>
<dbReference type="GO" id="GO:0071944">
    <property type="term" value="C:cell periphery"/>
    <property type="evidence" value="ECO:0007669"/>
    <property type="project" value="TreeGrafter"/>
</dbReference>
<name>A0A819CBN3_9BILA</name>
<evidence type="ECO:0000256" key="3">
    <source>
        <dbReference type="ARBA" id="ARBA00023136"/>
    </source>
</evidence>
<gene>
    <name evidence="6" type="ORF">JBS370_LOCUS15926</name>
</gene>
<dbReference type="InterPro" id="IPR004835">
    <property type="entry name" value="Chitin_synth"/>
</dbReference>
<feature type="compositionally biased region" description="Acidic residues" evidence="4">
    <location>
        <begin position="182"/>
        <end position="194"/>
    </location>
</feature>
<keyword evidence="5" id="KW-1133">Transmembrane helix</keyword>
<feature type="transmembrane region" description="Helical" evidence="5">
    <location>
        <begin position="60"/>
        <end position="80"/>
    </location>
</feature>
<keyword evidence="3 5" id="KW-0472">Membrane</keyword>
<dbReference type="EMBL" id="CAJOBD010001562">
    <property type="protein sequence ID" value="CAF3812071.1"/>
    <property type="molecule type" value="Genomic_DNA"/>
</dbReference>
<feature type="compositionally biased region" description="Polar residues" evidence="4">
    <location>
        <begin position="332"/>
        <end position="346"/>
    </location>
</feature>
<dbReference type="GO" id="GO:0006031">
    <property type="term" value="P:chitin biosynthetic process"/>
    <property type="evidence" value="ECO:0007669"/>
    <property type="project" value="TreeGrafter"/>
</dbReference>
<dbReference type="AlphaFoldDB" id="A0A819CBN3"/>
<evidence type="ECO:0000256" key="2">
    <source>
        <dbReference type="ARBA" id="ARBA00022692"/>
    </source>
</evidence>
<feature type="region of interest" description="Disordered" evidence="4">
    <location>
        <begin position="319"/>
        <end position="346"/>
    </location>
</feature>
<dbReference type="Proteomes" id="UP000663836">
    <property type="component" value="Unassembled WGS sequence"/>
</dbReference>
<sequence>NPAWIFQESLLDSEVVMLDPRETKFFRELIDRYLYPLVEDKDHQKKMVCDLKSLRNNGCFIFFMINTLWLVIIFSFQLVSERIRDYVFIPIKRLHNEPLRFEPLGFGFLVFFATILLVQFVSMLWHRYGTLLHLLASTDLKIGHRSRGKNGRGHRRGDFATDNVEDAVEQVKVLQQLKGFDEEGLPEPDYDINDDDKQATEPDLSTTGLVYRINEPKYIKNSACTSQQWSDIAKVNDMQRNLDTTDHSEISQMAGYISGSVKTYGTSYDAIKRRQISNKRHLYNKSLDHVFKSRYQALTQQQQQSHKNPRVKLTDVFQQQQQHSALPKTRRTPSALTSRDSAIGTNNQQIAISKKYRRKSKDRHLDHL</sequence>
<evidence type="ECO:0000256" key="1">
    <source>
        <dbReference type="ARBA" id="ARBA00004141"/>
    </source>
</evidence>
<feature type="non-terminal residue" evidence="6">
    <location>
        <position position="1"/>
    </location>
</feature>
<organism evidence="6 7">
    <name type="scientific">Rotaria sordida</name>
    <dbReference type="NCBI Taxonomy" id="392033"/>
    <lineage>
        <taxon>Eukaryota</taxon>
        <taxon>Metazoa</taxon>
        <taxon>Spiralia</taxon>
        <taxon>Gnathifera</taxon>
        <taxon>Rotifera</taxon>
        <taxon>Eurotatoria</taxon>
        <taxon>Bdelloidea</taxon>
        <taxon>Philodinida</taxon>
        <taxon>Philodinidae</taxon>
        <taxon>Rotaria</taxon>
    </lineage>
</organism>
<evidence type="ECO:0000256" key="5">
    <source>
        <dbReference type="SAM" id="Phobius"/>
    </source>
</evidence>
<dbReference type="PANTHER" id="PTHR22914:SF42">
    <property type="entry name" value="CHITIN SYNTHASE"/>
    <property type="match status" value="1"/>
</dbReference>
<dbReference type="GO" id="GO:0004100">
    <property type="term" value="F:chitin synthase activity"/>
    <property type="evidence" value="ECO:0007669"/>
    <property type="project" value="InterPro"/>
</dbReference>
<comment type="subcellular location">
    <subcellularLocation>
        <location evidence="1">Membrane</location>
        <topology evidence="1">Multi-pass membrane protein</topology>
    </subcellularLocation>
</comment>
<dbReference type="PANTHER" id="PTHR22914">
    <property type="entry name" value="CHITIN SYNTHASE"/>
    <property type="match status" value="1"/>
</dbReference>
<feature type="transmembrane region" description="Helical" evidence="5">
    <location>
        <begin position="101"/>
        <end position="125"/>
    </location>
</feature>
<evidence type="ECO:0000313" key="7">
    <source>
        <dbReference type="Proteomes" id="UP000663836"/>
    </source>
</evidence>
<evidence type="ECO:0000256" key="4">
    <source>
        <dbReference type="SAM" id="MobiDB-lite"/>
    </source>
</evidence>
<keyword evidence="2 5" id="KW-0812">Transmembrane</keyword>
<accession>A0A819CBN3</accession>
<proteinExistence type="predicted"/>
<reference evidence="6" key="1">
    <citation type="submission" date="2021-02" db="EMBL/GenBank/DDBJ databases">
        <authorList>
            <person name="Nowell W R."/>
        </authorList>
    </citation>
    <scope>NUCLEOTIDE SEQUENCE</scope>
</reference>
<feature type="region of interest" description="Disordered" evidence="4">
    <location>
        <begin position="182"/>
        <end position="201"/>
    </location>
</feature>
<protein>
    <submittedName>
        <fullName evidence="6">Uncharacterized protein</fullName>
    </submittedName>
</protein>
<evidence type="ECO:0000313" key="6">
    <source>
        <dbReference type="EMBL" id="CAF3812071.1"/>
    </source>
</evidence>
<comment type="caution">
    <text evidence="6">The sequence shown here is derived from an EMBL/GenBank/DDBJ whole genome shotgun (WGS) entry which is preliminary data.</text>
</comment>